<dbReference type="PROSITE" id="PS50110">
    <property type="entry name" value="RESPONSE_REGULATORY"/>
    <property type="match status" value="1"/>
</dbReference>
<evidence type="ECO:0000256" key="6">
    <source>
        <dbReference type="ARBA" id="ARBA00022777"/>
    </source>
</evidence>
<dbReference type="eggNOG" id="COG2203">
    <property type="taxonomic scope" value="Bacteria"/>
</dbReference>
<dbReference type="SUPFAM" id="SSF47384">
    <property type="entry name" value="Homodimeric domain of signal transducing histidine kinase"/>
    <property type="match status" value="1"/>
</dbReference>
<feature type="domain" description="Histidine kinase" evidence="11">
    <location>
        <begin position="351"/>
        <end position="579"/>
    </location>
</feature>
<feature type="coiled-coil region" evidence="10">
    <location>
        <begin position="196"/>
        <end position="223"/>
    </location>
</feature>
<keyword evidence="3 9" id="KW-0597">Phosphoprotein</keyword>
<dbReference type="EC" id="2.7.13.3" evidence="2"/>
<gene>
    <name evidence="14" type="ORF">SYN_02213</name>
</gene>
<dbReference type="InterPro" id="IPR036890">
    <property type="entry name" value="HATPase_C_sf"/>
</dbReference>
<feature type="domain" description="PAS" evidence="13">
    <location>
        <begin position="213"/>
        <end position="259"/>
    </location>
</feature>
<dbReference type="EMBL" id="CP000252">
    <property type="protein sequence ID" value="ABC75996.1"/>
    <property type="molecule type" value="Genomic_DNA"/>
</dbReference>
<dbReference type="InParanoid" id="Q2LYG0"/>
<evidence type="ECO:0000256" key="8">
    <source>
        <dbReference type="ARBA" id="ARBA00023012"/>
    </source>
</evidence>
<reference evidence="14 15" key="1">
    <citation type="journal article" date="2007" name="Proc. Natl. Acad. Sci. U.S.A.">
        <title>The genome of Syntrophus aciditrophicus: life at the thermodynamic limit of microbial growth.</title>
        <authorList>
            <person name="McInerney M.J."/>
            <person name="Rohlin L."/>
            <person name="Mouttaki H."/>
            <person name="Kim U."/>
            <person name="Krupp R.S."/>
            <person name="Rios-Hernandez L."/>
            <person name="Sieber J."/>
            <person name="Struchtemeyer C.G."/>
            <person name="Bhattacharyya A."/>
            <person name="Campbell J.W."/>
            <person name="Gunsalus R.P."/>
        </authorList>
    </citation>
    <scope>NUCLEOTIDE SEQUENCE [LARGE SCALE GENOMIC DNA]</scope>
    <source>
        <strain evidence="14 15">SB</strain>
    </source>
</reference>
<keyword evidence="7" id="KW-0067">ATP-binding</keyword>
<dbReference type="PRINTS" id="PR00344">
    <property type="entry name" value="BCTRLSENSOR"/>
</dbReference>
<proteinExistence type="predicted"/>
<dbReference type="STRING" id="56780.SYN_02213"/>
<keyword evidence="10" id="KW-0175">Coiled coil</keyword>
<keyword evidence="6 14" id="KW-0418">Kinase</keyword>
<dbReference type="HOGENOM" id="CLU_000445_114_51_7"/>
<evidence type="ECO:0000256" key="1">
    <source>
        <dbReference type="ARBA" id="ARBA00000085"/>
    </source>
</evidence>
<dbReference type="Pfam" id="PF00512">
    <property type="entry name" value="HisKA"/>
    <property type="match status" value="1"/>
</dbReference>
<evidence type="ECO:0000256" key="5">
    <source>
        <dbReference type="ARBA" id="ARBA00022741"/>
    </source>
</evidence>
<evidence type="ECO:0000256" key="9">
    <source>
        <dbReference type="PROSITE-ProRule" id="PRU00169"/>
    </source>
</evidence>
<dbReference type="SMART" id="SM00388">
    <property type="entry name" value="HisKA"/>
    <property type="match status" value="1"/>
</dbReference>
<dbReference type="Pfam" id="PF00072">
    <property type="entry name" value="Response_reg"/>
    <property type="match status" value="1"/>
</dbReference>
<name>Q2LYG0_SYNAS</name>
<evidence type="ECO:0000259" key="12">
    <source>
        <dbReference type="PROSITE" id="PS50110"/>
    </source>
</evidence>
<dbReference type="Pfam" id="PF13426">
    <property type="entry name" value="PAS_9"/>
    <property type="match status" value="1"/>
</dbReference>
<dbReference type="CDD" id="cd00156">
    <property type="entry name" value="REC"/>
    <property type="match status" value="1"/>
</dbReference>
<keyword evidence="15" id="KW-1185">Reference proteome</keyword>
<keyword evidence="8" id="KW-0902">Two-component regulatory system</keyword>
<dbReference type="SMART" id="SM00091">
    <property type="entry name" value="PAS"/>
    <property type="match status" value="1"/>
</dbReference>
<dbReference type="InterPro" id="IPR029016">
    <property type="entry name" value="GAF-like_dom_sf"/>
</dbReference>
<comment type="catalytic activity">
    <reaction evidence="1">
        <text>ATP + protein L-histidine = ADP + protein N-phospho-L-histidine.</text>
        <dbReference type="EC" id="2.7.13.3"/>
    </reaction>
</comment>
<dbReference type="Proteomes" id="UP000001933">
    <property type="component" value="Chromosome"/>
</dbReference>
<evidence type="ECO:0000256" key="3">
    <source>
        <dbReference type="ARBA" id="ARBA00022553"/>
    </source>
</evidence>
<dbReference type="InterPro" id="IPR000014">
    <property type="entry name" value="PAS"/>
</dbReference>
<sequence length="718" mass="81284">MKMKDENKAGEQLLQRLEAMHQRIAELEKWNSQYRRVAEALSKSERALSIEKQIADIFLTCLDEEVYGEVLNVVLKIQRSQYGYFGYIDEDGALVMPSMTLNVWQECQIVQKSIVFPRENWGERLWGRALRERKSFYANGPFSVPEGHVPIQSFLTVPILYRGESIGLLSVANKEGDYTDEDRKIQEGIAGHIAPILHARLQRDRQEKERKRAEEKYQQLFELSSDAIFLIDDEMGRIYEANATTTALYGYTRDELLERKNTDMSAEPSETRAATIGRRTLIPVRWHRKKDGTVFPVEITARHFTWNSRPVHIAAIRDITPRLKVEEEQKRLEERLHRAEKMEALGVMAGGVAHDLNNILGVLVGYSELLLLKMPADSPYRGHIANILESGKKSAAIIQDLLALTRREVAASKVINLNRVVRDYLNTPEFEMLQSLYPGVTFRTDLNPDLLNMNGSPVHLGKMVMNLVSNAVEASCERGEVTSRTENRYLDAPVSGYDDMKEGEHVVLAVSDQGKGIAAEDIGRIFEPFYTKKVMGRRNGTGLGLAVVWGVVKDHGGYIDVRSTEGEGTVFTLYFPVVREEEATEQRKASLLQYQGRGESILVVDDVKEQRELARNMLTTLGYRTAAVSSGEEAVEYLRTSRADLMVLDMIMTPGIDGLETYRRVLEISPGQKAVIVSGYSETERVQEVQKLGAGAYVRKPYLMEKIGMAIRKELDRD</sequence>
<feature type="domain" description="Response regulatory" evidence="12">
    <location>
        <begin position="600"/>
        <end position="715"/>
    </location>
</feature>
<dbReference type="SUPFAM" id="SSF55781">
    <property type="entry name" value="GAF domain-like"/>
    <property type="match status" value="1"/>
</dbReference>
<dbReference type="InterPro" id="IPR035965">
    <property type="entry name" value="PAS-like_dom_sf"/>
</dbReference>
<dbReference type="AlphaFoldDB" id="Q2LYG0"/>
<dbReference type="PROSITE" id="PS50109">
    <property type="entry name" value="HIS_KIN"/>
    <property type="match status" value="1"/>
</dbReference>
<dbReference type="InterPro" id="IPR036097">
    <property type="entry name" value="HisK_dim/P_sf"/>
</dbReference>
<evidence type="ECO:0000256" key="7">
    <source>
        <dbReference type="ARBA" id="ARBA00022840"/>
    </source>
</evidence>
<dbReference type="Gene3D" id="3.30.450.40">
    <property type="match status" value="1"/>
</dbReference>
<dbReference type="InterPro" id="IPR003661">
    <property type="entry name" value="HisK_dim/P_dom"/>
</dbReference>
<dbReference type="SUPFAM" id="SSF55874">
    <property type="entry name" value="ATPase domain of HSP90 chaperone/DNA topoisomerase II/histidine kinase"/>
    <property type="match status" value="1"/>
</dbReference>
<accession>Q2LYG0</accession>
<evidence type="ECO:0000256" key="10">
    <source>
        <dbReference type="SAM" id="Coils"/>
    </source>
</evidence>
<dbReference type="GO" id="GO:0000155">
    <property type="term" value="F:phosphorelay sensor kinase activity"/>
    <property type="evidence" value="ECO:0007669"/>
    <property type="project" value="InterPro"/>
</dbReference>
<dbReference type="NCBIfam" id="TIGR00229">
    <property type="entry name" value="sensory_box"/>
    <property type="match status" value="1"/>
</dbReference>
<dbReference type="SMART" id="SM00448">
    <property type="entry name" value="REC"/>
    <property type="match status" value="1"/>
</dbReference>
<evidence type="ECO:0000259" key="13">
    <source>
        <dbReference type="PROSITE" id="PS50112"/>
    </source>
</evidence>
<dbReference type="InterPro" id="IPR003018">
    <property type="entry name" value="GAF"/>
</dbReference>
<dbReference type="SUPFAM" id="SSF55785">
    <property type="entry name" value="PYP-like sensor domain (PAS domain)"/>
    <property type="match status" value="1"/>
</dbReference>
<dbReference type="CDD" id="cd00130">
    <property type="entry name" value="PAS"/>
    <property type="match status" value="1"/>
</dbReference>
<dbReference type="InterPro" id="IPR004358">
    <property type="entry name" value="Sig_transdc_His_kin-like_C"/>
</dbReference>
<evidence type="ECO:0000256" key="2">
    <source>
        <dbReference type="ARBA" id="ARBA00012438"/>
    </source>
</evidence>
<dbReference type="SUPFAM" id="SSF52172">
    <property type="entry name" value="CheY-like"/>
    <property type="match status" value="1"/>
</dbReference>
<dbReference type="GO" id="GO:0005524">
    <property type="term" value="F:ATP binding"/>
    <property type="evidence" value="ECO:0007669"/>
    <property type="project" value="UniProtKB-KW"/>
</dbReference>
<dbReference type="Gene3D" id="3.40.50.2300">
    <property type="match status" value="1"/>
</dbReference>
<dbReference type="SMART" id="SM00387">
    <property type="entry name" value="HATPase_c"/>
    <property type="match status" value="1"/>
</dbReference>
<dbReference type="Gene3D" id="1.10.287.130">
    <property type="match status" value="1"/>
</dbReference>
<keyword evidence="5" id="KW-0547">Nucleotide-binding</keyword>
<dbReference type="CDD" id="cd00082">
    <property type="entry name" value="HisKA"/>
    <property type="match status" value="1"/>
</dbReference>
<dbReference type="Pfam" id="PF02518">
    <property type="entry name" value="HATPase_c"/>
    <property type="match status" value="1"/>
</dbReference>
<feature type="modified residue" description="4-aspartylphosphate" evidence="9">
    <location>
        <position position="649"/>
    </location>
</feature>
<dbReference type="Gene3D" id="3.30.565.10">
    <property type="entry name" value="Histidine kinase-like ATPase, C-terminal domain"/>
    <property type="match status" value="1"/>
</dbReference>
<evidence type="ECO:0000259" key="11">
    <source>
        <dbReference type="PROSITE" id="PS50109"/>
    </source>
</evidence>
<dbReference type="FunCoup" id="Q2LYG0">
    <property type="interactions" value="100"/>
</dbReference>
<dbReference type="Pfam" id="PF13185">
    <property type="entry name" value="GAF_2"/>
    <property type="match status" value="1"/>
</dbReference>
<dbReference type="PANTHER" id="PTHR43065:SF46">
    <property type="entry name" value="C4-DICARBOXYLATE TRANSPORT SENSOR PROTEIN DCTB"/>
    <property type="match status" value="1"/>
</dbReference>
<dbReference type="KEGG" id="sat:SYN_02213"/>
<dbReference type="InterPro" id="IPR011006">
    <property type="entry name" value="CheY-like_superfamily"/>
</dbReference>
<dbReference type="InterPro" id="IPR005467">
    <property type="entry name" value="His_kinase_dom"/>
</dbReference>
<dbReference type="eggNOG" id="COG4191">
    <property type="taxonomic scope" value="Bacteria"/>
</dbReference>
<dbReference type="PROSITE" id="PS50112">
    <property type="entry name" value="PAS"/>
    <property type="match status" value="1"/>
</dbReference>
<evidence type="ECO:0000313" key="15">
    <source>
        <dbReference type="Proteomes" id="UP000001933"/>
    </source>
</evidence>
<dbReference type="Gene3D" id="3.30.450.20">
    <property type="entry name" value="PAS domain"/>
    <property type="match status" value="1"/>
</dbReference>
<dbReference type="eggNOG" id="COG2204">
    <property type="taxonomic scope" value="Bacteria"/>
</dbReference>
<evidence type="ECO:0000313" key="14">
    <source>
        <dbReference type="EMBL" id="ABC75996.1"/>
    </source>
</evidence>
<dbReference type="InterPro" id="IPR003594">
    <property type="entry name" value="HATPase_dom"/>
</dbReference>
<evidence type="ECO:0000256" key="4">
    <source>
        <dbReference type="ARBA" id="ARBA00022679"/>
    </source>
</evidence>
<keyword evidence="4" id="KW-0808">Transferase</keyword>
<protein>
    <recommendedName>
        <fullName evidence="2">histidine kinase</fullName>
        <ecNumber evidence="2">2.7.13.3</ecNumber>
    </recommendedName>
</protein>
<dbReference type="PANTHER" id="PTHR43065">
    <property type="entry name" value="SENSOR HISTIDINE KINASE"/>
    <property type="match status" value="1"/>
</dbReference>
<dbReference type="InterPro" id="IPR001789">
    <property type="entry name" value="Sig_transdc_resp-reg_receiver"/>
</dbReference>
<organism evidence="14 15">
    <name type="scientific">Syntrophus aciditrophicus (strain SB)</name>
    <dbReference type="NCBI Taxonomy" id="56780"/>
    <lineage>
        <taxon>Bacteria</taxon>
        <taxon>Pseudomonadati</taxon>
        <taxon>Thermodesulfobacteriota</taxon>
        <taxon>Syntrophia</taxon>
        <taxon>Syntrophales</taxon>
        <taxon>Syntrophaceae</taxon>
        <taxon>Syntrophus</taxon>
    </lineage>
</organism>